<proteinExistence type="predicted"/>
<organism evidence="3">
    <name type="scientific">Siphoviridae sp. ctNZc11</name>
    <dbReference type="NCBI Taxonomy" id="2827858"/>
    <lineage>
        <taxon>Viruses</taxon>
        <taxon>Duplodnaviria</taxon>
        <taxon>Heunggongvirae</taxon>
        <taxon>Uroviricota</taxon>
        <taxon>Caudoviricetes</taxon>
    </lineage>
</organism>
<feature type="domain" description="KilA-N DNA-binding" evidence="1">
    <location>
        <begin position="5"/>
        <end position="90"/>
    </location>
</feature>
<evidence type="ECO:0000259" key="1">
    <source>
        <dbReference type="Pfam" id="PF10543"/>
    </source>
</evidence>
<name>A0A8S5TBQ6_9CAUD</name>
<sequence length="236" mass="27793">MNQLQIVEHEGIRVLTTRQLAEVYETNENSIKNNFINNKDRFIEGRDFYLLKGNELKEFKNYVNDIDLVNPRAPHLYLWTERGANRHSKILDTDQAWKQFDVLEETYFKAKSMSAMQLLKLQNQALVEVDEKVEHIDSRVTNLENTTTVDSRKQYTLRKIASATAVRVLGGKDSQAYLELHHKVFCQLWRDYKDYFKIPSYRDTLKIDFEKAKEYLSGWRPDHNLEIEISSVNEGA</sequence>
<evidence type="ECO:0000259" key="2">
    <source>
        <dbReference type="Pfam" id="PF10552"/>
    </source>
</evidence>
<dbReference type="Pfam" id="PF10543">
    <property type="entry name" value="ORF6N"/>
    <property type="match status" value="1"/>
</dbReference>
<accession>A0A8S5TBQ6</accession>
<dbReference type="InterPro" id="IPR018873">
    <property type="entry name" value="KilA-N_DNA-bd_domain"/>
</dbReference>
<feature type="domain" description="ORF6C" evidence="2">
    <location>
        <begin position="119"/>
        <end position="229"/>
    </location>
</feature>
<protein>
    <submittedName>
        <fullName evidence="3">Uncharacterized protein</fullName>
    </submittedName>
</protein>
<dbReference type="InterPro" id="IPR018878">
    <property type="entry name" value="ORF6C_dom"/>
</dbReference>
<reference evidence="3" key="1">
    <citation type="journal article" date="2021" name="Proc. Natl. Acad. Sci. U.S.A.">
        <title>A Catalog of Tens of Thousands of Viruses from Human Metagenomes Reveals Hidden Associations with Chronic Diseases.</title>
        <authorList>
            <person name="Tisza M.J."/>
            <person name="Buck C.B."/>
        </authorList>
    </citation>
    <scope>NUCLEOTIDE SEQUENCE</scope>
    <source>
        <strain evidence="3">CtNZc11</strain>
    </source>
</reference>
<evidence type="ECO:0000313" key="3">
    <source>
        <dbReference type="EMBL" id="DAF60749.1"/>
    </source>
</evidence>
<dbReference type="EMBL" id="BK032797">
    <property type="protein sequence ID" value="DAF60749.1"/>
    <property type="molecule type" value="Genomic_DNA"/>
</dbReference>
<dbReference type="Pfam" id="PF10552">
    <property type="entry name" value="ORF6C"/>
    <property type="match status" value="1"/>
</dbReference>